<dbReference type="EMBL" id="AMQN01008437">
    <property type="status" value="NOT_ANNOTATED_CDS"/>
    <property type="molecule type" value="Genomic_DNA"/>
</dbReference>
<feature type="transmembrane region" description="Helical" evidence="6">
    <location>
        <begin position="243"/>
        <end position="267"/>
    </location>
</feature>
<dbReference type="HOGENOM" id="CLU_012893_1_3_1"/>
<dbReference type="STRING" id="283909.R7UJS0"/>
<dbReference type="Proteomes" id="UP000014760">
    <property type="component" value="Unassembled WGS sequence"/>
</dbReference>
<dbReference type="GO" id="GO:0016020">
    <property type="term" value="C:membrane"/>
    <property type="evidence" value="ECO:0007669"/>
    <property type="project" value="UniProtKB-SubCell"/>
</dbReference>
<evidence type="ECO:0000256" key="4">
    <source>
        <dbReference type="ARBA" id="ARBA00022989"/>
    </source>
</evidence>
<dbReference type="InterPro" id="IPR002528">
    <property type="entry name" value="MATE_fam"/>
</dbReference>
<name>R7UJS0_CAPTE</name>
<keyword evidence="9" id="KW-1185">Reference proteome</keyword>
<dbReference type="EMBL" id="KB303112">
    <property type="protein sequence ID" value="ELU03497.1"/>
    <property type="molecule type" value="Genomic_DNA"/>
</dbReference>
<evidence type="ECO:0000256" key="3">
    <source>
        <dbReference type="ARBA" id="ARBA00022692"/>
    </source>
</evidence>
<gene>
    <name evidence="7" type="ORF">CAPTEDRAFT_152000</name>
</gene>
<evidence type="ECO:0000256" key="2">
    <source>
        <dbReference type="ARBA" id="ARBA00010199"/>
    </source>
</evidence>
<reference evidence="8" key="3">
    <citation type="submission" date="2015-06" db="UniProtKB">
        <authorList>
            <consortium name="EnsemblMetazoa"/>
        </authorList>
    </citation>
    <scope>IDENTIFICATION</scope>
</reference>
<dbReference type="AlphaFoldDB" id="R7UJS0"/>
<feature type="transmembrane region" description="Helical" evidence="6">
    <location>
        <begin position="202"/>
        <end position="222"/>
    </location>
</feature>
<dbReference type="InterPro" id="IPR045069">
    <property type="entry name" value="MATE_euk"/>
</dbReference>
<feature type="transmembrane region" description="Helical" evidence="6">
    <location>
        <begin position="287"/>
        <end position="308"/>
    </location>
</feature>
<dbReference type="OrthoDB" id="2126698at2759"/>
<keyword evidence="4 6" id="KW-1133">Transmembrane helix</keyword>
<evidence type="ECO:0000256" key="5">
    <source>
        <dbReference type="ARBA" id="ARBA00023136"/>
    </source>
</evidence>
<feature type="transmembrane region" description="Helical" evidence="6">
    <location>
        <begin position="52"/>
        <end position="73"/>
    </location>
</feature>
<reference evidence="7 9" key="2">
    <citation type="journal article" date="2013" name="Nature">
        <title>Insights into bilaterian evolution from three spiralian genomes.</title>
        <authorList>
            <person name="Simakov O."/>
            <person name="Marletaz F."/>
            <person name="Cho S.J."/>
            <person name="Edsinger-Gonzales E."/>
            <person name="Havlak P."/>
            <person name="Hellsten U."/>
            <person name="Kuo D.H."/>
            <person name="Larsson T."/>
            <person name="Lv J."/>
            <person name="Arendt D."/>
            <person name="Savage R."/>
            <person name="Osoegawa K."/>
            <person name="de Jong P."/>
            <person name="Grimwood J."/>
            <person name="Chapman J.A."/>
            <person name="Shapiro H."/>
            <person name="Aerts A."/>
            <person name="Otillar R.P."/>
            <person name="Terry A.Y."/>
            <person name="Boore J.L."/>
            <person name="Grigoriev I.V."/>
            <person name="Lindberg D.R."/>
            <person name="Seaver E.C."/>
            <person name="Weisblat D.A."/>
            <person name="Putnam N.H."/>
            <person name="Rokhsar D.S."/>
        </authorList>
    </citation>
    <scope>NUCLEOTIDE SEQUENCE</scope>
    <source>
        <strain evidence="7 9">I ESC-2004</strain>
    </source>
</reference>
<protein>
    <recommendedName>
        <fullName evidence="6">Multidrug and toxin extrusion protein</fullName>
    </recommendedName>
</protein>
<sequence length="567" mass="62736">MSWREFYTTLYPDGYFSEFKKSMKIGVPMTFAVFCQLIIQPLAILFGGHMGMIALGTLGLANSIISVLCNTMYLGLTCACDTLFSQVGGSNNKVYLGILVQRSIVAFSLVAFIVYGINLNMATFLITMGQDPGISVLVGHYLVWFMPAVPCFYMLKVTRNYTILYGETKSYFASGIAGVILALIFNYVFVDVLEFGLMGSASAQNIAFIVSTLGYILYVVRLDFHRKFFPVWNWRLFEKWGEFFELAIAGVFMTSLELWAFEISVFLAGLLGTVDLGAQSIVFNLDMMLYALPAGLSIACAIRTGQCLGAGRPTEARSACYVSISCIFLTTLIPTTLYATLRHELPKLFTNDKEVIALAAELLPFVAFYNVFMNLSIVMRGVLRGIGKQRVGSVVITISYYVLALPIGSCLMFLTPLGTKGLWISFCCALVLNSTIYTIYLTRYVDWVELAGMAQKRANHGRADETTGLINAETTKATVVIDGASDSVETKSKAQEWLDAEMPRDLKIKSAFYMGIPILFFIVCIIIKLTCSYDEEAILGALRTFIQNRKDGFNSTTVSPQNATLIE</sequence>
<evidence type="ECO:0000313" key="7">
    <source>
        <dbReference type="EMBL" id="ELU03497.1"/>
    </source>
</evidence>
<dbReference type="PANTHER" id="PTHR11206">
    <property type="entry name" value="MULTIDRUG RESISTANCE PROTEIN"/>
    <property type="match status" value="1"/>
</dbReference>
<keyword evidence="3 6" id="KW-0812">Transmembrane</keyword>
<dbReference type="OMA" id="GQWAIGI"/>
<accession>R7UJS0</accession>
<evidence type="ECO:0000313" key="9">
    <source>
        <dbReference type="Proteomes" id="UP000014760"/>
    </source>
</evidence>
<dbReference type="GO" id="GO:1990961">
    <property type="term" value="P:xenobiotic detoxification by transmembrane export across the plasma membrane"/>
    <property type="evidence" value="ECO:0007669"/>
    <property type="project" value="InterPro"/>
</dbReference>
<keyword evidence="5 6" id="KW-0472">Membrane</keyword>
<proteinExistence type="inferred from homology"/>
<dbReference type="EnsemblMetazoa" id="CapteT152000">
    <property type="protein sequence ID" value="CapteP152000"/>
    <property type="gene ID" value="CapteG152000"/>
</dbReference>
<feature type="transmembrane region" description="Helical" evidence="6">
    <location>
        <begin position="511"/>
        <end position="529"/>
    </location>
</feature>
<evidence type="ECO:0000256" key="6">
    <source>
        <dbReference type="RuleBase" id="RU004914"/>
    </source>
</evidence>
<feature type="transmembrane region" description="Helical" evidence="6">
    <location>
        <begin position="137"/>
        <end position="158"/>
    </location>
</feature>
<feature type="transmembrane region" description="Helical" evidence="6">
    <location>
        <begin position="94"/>
        <end position="117"/>
    </location>
</feature>
<feature type="transmembrane region" description="Helical" evidence="6">
    <location>
        <begin position="320"/>
        <end position="341"/>
    </location>
</feature>
<reference evidence="9" key="1">
    <citation type="submission" date="2012-12" db="EMBL/GenBank/DDBJ databases">
        <authorList>
            <person name="Hellsten U."/>
            <person name="Grimwood J."/>
            <person name="Chapman J.A."/>
            <person name="Shapiro H."/>
            <person name="Aerts A."/>
            <person name="Otillar R.P."/>
            <person name="Terry A.Y."/>
            <person name="Boore J.L."/>
            <person name="Simakov O."/>
            <person name="Marletaz F."/>
            <person name="Cho S.-J."/>
            <person name="Edsinger-Gonzales E."/>
            <person name="Havlak P."/>
            <person name="Kuo D.-H."/>
            <person name="Larsson T."/>
            <person name="Lv J."/>
            <person name="Arendt D."/>
            <person name="Savage R."/>
            <person name="Osoegawa K."/>
            <person name="de Jong P."/>
            <person name="Lindberg D.R."/>
            <person name="Seaver E.C."/>
            <person name="Weisblat D.A."/>
            <person name="Putnam N.H."/>
            <person name="Grigoriev I.V."/>
            <person name="Rokhsar D.S."/>
        </authorList>
    </citation>
    <scope>NUCLEOTIDE SEQUENCE</scope>
    <source>
        <strain evidence="9">I ESC-2004</strain>
    </source>
</reference>
<feature type="transmembrane region" description="Helical" evidence="6">
    <location>
        <begin position="170"/>
        <end position="190"/>
    </location>
</feature>
<comment type="subcellular location">
    <subcellularLocation>
        <location evidence="1">Membrane</location>
        <topology evidence="1">Multi-pass membrane protein</topology>
    </subcellularLocation>
</comment>
<dbReference type="CDD" id="cd13132">
    <property type="entry name" value="MATE_eukaryotic"/>
    <property type="match status" value="1"/>
</dbReference>
<evidence type="ECO:0000256" key="1">
    <source>
        <dbReference type="ARBA" id="ARBA00004141"/>
    </source>
</evidence>
<dbReference type="GO" id="GO:0015297">
    <property type="term" value="F:antiporter activity"/>
    <property type="evidence" value="ECO:0007669"/>
    <property type="project" value="InterPro"/>
</dbReference>
<feature type="transmembrane region" description="Helical" evidence="6">
    <location>
        <begin position="421"/>
        <end position="440"/>
    </location>
</feature>
<organism evidence="7">
    <name type="scientific">Capitella teleta</name>
    <name type="common">Polychaete worm</name>
    <dbReference type="NCBI Taxonomy" id="283909"/>
    <lineage>
        <taxon>Eukaryota</taxon>
        <taxon>Metazoa</taxon>
        <taxon>Spiralia</taxon>
        <taxon>Lophotrochozoa</taxon>
        <taxon>Annelida</taxon>
        <taxon>Polychaeta</taxon>
        <taxon>Sedentaria</taxon>
        <taxon>Scolecida</taxon>
        <taxon>Capitellidae</taxon>
        <taxon>Capitella</taxon>
    </lineage>
</organism>
<feature type="transmembrane region" description="Helical" evidence="6">
    <location>
        <begin position="391"/>
        <end position="415"/>
    </location>
</feature>
<feature type="transmembrane region" description="Helical" evidence="6">
    <location>
        <begin position="356"/>
        <end position="379"/>
    </location>
</feature>
<dbReference type="Pfam" id="PF01554">
    <property type="entry name" value="MatE"/>
    <property type="match status" value="2"/>
</dbReference>
<dbReference type="GO" id="GO:0042910">
    <property type="term" value="F:xenobiotic transmembrane transporter activity"/>
    <property type="evidence" value="ECO:0007669"/>
    <property type="project" value="InterPro"/>
</dbReference>
<feature type="transmembrane region" description="Helical" evidence="6">
    <location>
        <begin position="25"/>
        <end position="46"/>
    </location>
</feature>
<comment type="similarity">
    <text evidence="2 6">Belongs to the multi antimicrobial extrusion (MATE) (TC 2.A.66.1) family.</text>
</comment>
<dbReference type="NCBIfam" id="TIGR00797">
    <property type="entry name" value="matE"/>
    <property type="match status" value="1"/>
</dbReference>
<evidence type="ECO:0000313" key="8">
    <source>
        <dbReference type="EnsemblMetazoa" id="CapteP152000"/>
    </source>
</evidence>